<evidence type="ECO:0000259" key="12">
    <source>
        <dbReference type="PROSITE" id="PS50905"/>
    </source>
</evidence>
<evidence type="ECO:0000256" key="8">
    <source>
        <dbReference type="ARBA" id="ARBA00036243"/>
    </source>
</evidence>
<dbReference type="Gene3D" id="1.20.1260.10">
    <property type="match status" value="1"/>
</dbReference>
<dbReference type="EMBL" id="VIKR01000001">
    <property type="protein sequence ID" value="TQV77297.1"/>
    <property type="molecule type" value="Genomic_DNA"/>
</dbReference>
<feature type="binding site" evidence="10">
    <location>
        <position position="128"/>
    </location>
    <ligand>
        <name>Fe cation</name>
        <dbReference type="ChEBI" id="CHEBI:24875"/>
        <label>2</label>
    </ligand>
</feature>
<keyword evidence="2 9" id="KW-0409">Iron storage</keyword>
<feature type="binding site" evidence="10">
    <location>
        <position position="94"/>
    </location>
    <ligand>
        <name>Fe cation</name>
        <dbReference type="ChEBI" id="CHEBI:24875"/>
        <label>2</label>
    </ligand>
</feature>
<dbReference type="AlphaFoldDB" id="A0A545TJB7"/>
<comment type="catalytic activity">
    <reaction evidence="8">
        <text>Fe(2+)(in) = Fe(2+)(out)</text>
        <dbReference type="Rhea" id="RHEA:28486"/>
        <dbReference type="ChEBI" id="CHEBI:29033"/>
    </reaction>
</comment>
<keyword evidence="9 10" id="KW-0479">Metal-binding</keyword>
<dbReference type="GO" id="GO:0008199">
    <property type="term" value="F:ferric iron binding"/>
    <property type="evidence" value="ECO:0007669"/>
    <property type="project" value="InterPro"/>
</dbReference>
<proteinExistence type="inferred from homology"/>
<feature type="binding site" evidence="10">
    <location>
        <position position="18"/>
    </location>
    <ligand>
        <name>Fe cation</name>
        <dbReference type="ChEBI" id="CHEBI:24875"/>
        <label>1</label>
    </ligand>
</feature>
<dbReference type="InterPro" id="IPR002024">
    <property type="entry name" value="Bacterioferritin"/>
</dbReference>
<evidence type="ECO:0000313" key="14">
    <source>
        <dbReference type="Proteomes" id="UP000317839"/>
    </source>
</evidence>
<evidence type="ECO:0000256" key="10">
    <source>
        <dbReference type="PIRSR" id="PIRSR002560-1"/>
    </source>
</evidence>
<evidence type="ECO:0000256" key="11">
    <source>
        <dbReference type="RuleBase" id="RU000623"/>
    </source>
</evidence>
<reference evidence="13 14" key="1">
    <citation type="submission" date="2019-06" db="EMBL/GenBank/DDBJ databases">
        <title>Draft genome of Aliikangiella marina GYP-15.</title>
        <authorList>
            <person name="Wang G."/>
        </authorList>
    </citation>
    <scope>NUCLEOTIDE SEQUENCE [LARGE SCALE GENOMIC DNA]</scope>
    <source>
        <strain evidence="13 14">GYP-15</strain>
    </source>
</reference>
<dbReference type="InterPro" id="IPR009078">
    <property type="entry name" value="Ferritin-like_SF"/>
</dbReference>
<dbReference type="EC" id="1.16.3.1" evidence="9"/>
<dbReference type="InterPro" id="IPR008331">
    <property type="entry name" value="Ferritin_DPS_dom"/>
</dbReference>
<protein>
    <recommendedName>
        <fullName evidence="9 11">Bacterioferritin</fullName>
        <ecNumber evidence="9">1.16.3.1</ecNumber>
    </recommendedName>
</protein>
<dbReference type="RefSeq" id="WP_142940869.1">
    <property type="nucleotide sequence ID" value="NZ_VIKR01000001.1"/>
</dbReference>
<evidence type="ECO:0000256" key="9">
    <source>
        <dbReference type="PIRNR" id="PIRNR002560"/>
    </source>
</evidence>
<feature type="binding site" evidence="10">
    <location>
        <position position="54"/>
    </location>
    <ligand>
        <name>Fe cation</name>
        <dbReference type="ChEBI" id="CHEBI:24875"/>
        <label>1</label>
    </ligand>
</feature>
<comment type="caution">
    <text evidence="13">The sequence shown here is derived from an EMBL/GenBank/DDBJ whole genome shotgun (WGS) entry which is preliminary data.</text>
</comment>
<feature type="binding site" evidence="10">
    <location>
        <position position="50"/>
    </location>
    <ligand>
        <name>Fe cation</name>
        <dbReference type="ChEBI" id="CHEBI:24875"/>
        <label>3</label>
    </ligand>
</feature>
<dbReference type="PROSITE" id="PS00549">
    <property type="entry name" value="BACTERIOFERRITIN"/>
    <property type="match status" value="1"/>
</dbReference>
<dbReference type="Pfam" id="PF00210">
    <property type="entry name" value="Ferritin"/>
    <property type="match status" value="1"/>
</dbReference>
<evidence type="ECO:0000256" key="5">
    <source>
        <dbReference type="ARBA" id="ARBA00023002"/>
    </source>
</evidence>
<feature type="binding site" evidence="10">
    <location>
        <position position="131"/>
    </location>
    <ligand>
        <name>Fe cation</name>
        <dbReference type="ChEBI" id="CHEBI:24875"/>
        <label>2</label>
    </ligand>
</feature>
<evidence type="ECO:0000256" key="2">
    <source>
        <dbReference type="ARBA" id="ARBA00022434"/>
    </source>
</evidence>
<comment type="catalytic activity">
    <reaction evidence="9">
        <text>4 Fe(2+) + O2 + 4 H(+) = 4 Fe(3+) + 2 H2O</text>
        <dbReference type="Rhea" id="RHEA:11148"/>
        <dbReference type="ChEBI" id="CHEBI:15377"/>
        <dbReference type="ChEBI" id="CHEBI:15378"/>
        <dbReference type="ChEBI" id="CHEBI:15379"/>
        <dbReference type="ChEBI" id="CHEBI:29033"/>
        <dbReference type="ChEBI" id="CHEBI:29034"/>
        <dbReference type="EC" id="1.16.3.1"/>
    </reaction>
</comment>
<dbReference type="PROSITE" id="PS50905">
    <property type="entry name" value="FERRITIN_LIKE"/>
    <property type="match status" value="1"/>
</dbReference>
<evidence type="ECO:0000256" key="1">
    <source>
        <dbReference type="ARBA" id="ARBA00008093"/>
    </source>
</evidence>
<keyword evidence="14" id="KW-1185">Reference proteome</keyword>
<dbReference type="GO" id="GO:0005829">
    <property type="term" value="C:cytosol"/>
    <property type="evidence" value="ECO:0007669"/>
    <property type="project" value="TreeGrafter"/>
</dbReference>
<keyword evidence="7" id="KW-0406">Ion transport</keyword>
<dbReference type="PANTHER" id="PTHR30295:SF9">
    <property type="entry name" value="BACTERIOFERRITIN"/>
    <property type="match status" value="1"/>
</dbReference>
<feature type="binding site" evidence="10">
    <location>
        <position position="128"/>
    </location>
    <ligand>
        <name>Fe cation</name>
        <dbReference type="ChEBI" id="CHEBI:24875"/>
        <label>1</label>
    </ligand>
</feature>
<evidence type="ECO:0000256" key="3">
    <source>
        <dbReference type="ARBA" id="ARBA00022448"/>
    </source>
</evidence>
<dbReference type="InterPro" id="IPR009040">
    <property type="entry name" value="Ferritin-like_diiron"/>
</dbReference>
<feature type="binding site" evidence="10">
    <location>
        <position position="51"/>
    </location>
    <ligand>
        <name>Fe cation</name>
        <dbReference type="ChEBI" id="CHEBI:24875"/>
        <label>2</label>
    </ligand>
</feature>
<keyword evidence="6 9" id="KW-0408">Iron</keyword>
<keyword evidence="5" id="KW-0560">Oxidoreductase</keyword>
<dbReference type="OrthoDB" id="9800505at2"/>
<name>A0A545TJB7_9GAMM</name>
<dbReference type="PIRSF" id="PIRSF002560">
    <property type="entry name" value="Bacterioferritin"/>
    <property type="match status" value="1"/>
</dbReference>
<dbReference type="Proteomes" id="UP000317839">
    <property type="component" value="Unassembled WGS sequence"/>
</dbReference>
<dbReference type="GO" id="GO:0006826">
    <property type="term" value="P:iron ion transport"/>
    <property type="evidence" value="ECO:0007669"/>
    <property type="project" value="UniProtKB-KW"/>
</dbReference>
<comment type="similarity">
    <text evidence="1 9 11">Belongs to the bacterioferritin family.</text>
</comment>
<dbReference type="GO" id="GO:0020037">
    <property type="term" value="F:heme binding"/>
    <property type="evidence" value="ECO:0007669"/>
    <property type="project" value="TreeGrafter"/>
</dbReference>
<dbReference type="PANTHER" id="PTHR30295">
    <property type="entry name" value="BACTERIOFERRITIN"/>
    <property type="match status" value="1"/>
</dbReference>
<feature type="binding site" evidence="10">
    <location>
        <position position="51"/>
    </location>
    <ligand>
        <name>Fe cation</name>
        <dbReference type="ChEBI" id="CHEBI:24875"/>
        <label>1</label>
    </ligand>
</feature>
<dbReference type="PRINTS" id="PR00601">
    <property type="entry name" value="BACFERRITIN"/>
</dbReference>
<sequence>MKGNQKVIEQLQNLLESELSAFDQYFVHARMYGDWGYTKLEERISHEAEEEREHAQFLIDRILFLEGIPDLSKRVPLRIGKNVPEMIQNDLDYEYEVAAKLKTAIAVCESEKDYVSRQILLKLLSDTEEDHMYWLEQQLGLIDKTGLENYLQSQI</sequence>
<evidence type="ECO:0000256" key="6">
    <source>
        <dbReference type="ARBA" id="ARBA00023004"/>
    </source>
</evidence>
<dbReference type="CDD" id="cd00907">
    <property type="entry name" value="Bacterioferritin"/>
    <property type="match status" value="1"/>
</dbReference>
<evidence type="ECO:0000313" key="13">
    <source>
        <dbReference type="EMBL" id="TQV77297.1"/>
    </source>
</evidence>
<comment type="function">
    <text evidence="9">Iron-storage protein, whose ferroxidase center binds Fe(2+), oxidizes it using dioxygen to Fe(3+), and participates in the subsequent Fe(3+) oxide mineral core formation within the central cavity of the BFR protein shell.</text>
</comment>
<keyword evidence="4" id="KW-0410">Iron transport</keyword>
<dbReference type="GO" id="GO:0006879">
    <property type="term" value="P:intracellular iron ion homeostasis"/>
    <property type="evidence" value="ECO:0007669"/>
    <property type="project" value="UniProtKB-KW"/>
</dbReference>
<dbReference type="NCBIfam" id="TIGR00754">
    <property type="entry name" value="bfr"/>
    <property type="match status" value="1"/>
</dbReference>
<feature type="domain" description="Ferritin-like diiron" evidence="12">
    <location>
        <begin position="1"/>
        <end position="146"/>
    </location>
</feature>
<dbReference type="SUPFAM" id="SSF47240">
    <property type="entry name" value="Ferritin-like"/>
    <property type="match status" value="1"/>
</dbReference>
<evidence type="ECO:0000256" key="7">
    <source>
        <dbReference type="ARBA" id="ARBA00023065"/>
    </source>
</evidence>
<organism evidence="13 14">
    <name type="scientific">Aliikangiella marina</name>
    <dbReference type="NCBI Taxonomy" id="1712262"/>
    <lineage>
        <taxon>Bacteria</taxon>
        <taxon>Pseudomonadati</taxon>
        <taxon>Pseudomonadota</taxon>
        <taxon>Gammaproteobacteria</taxon>
        <taxon>Oceanospirillales</taxon>
        <taxon>Pleioneaceae</taxon>
        <taxon>Aliikangiella</taxon>
    </lineage>
</organism>
<dbReference type="GO" id="GO:0004322">
    <property type="term" value="F:ferroxidase activity"/>
    <property type="evidence" value="ECO:0007669"/>
    <property type="project" value="UniProtKB-EC"/>
</dbReference>
<accession>A0A545TJB7</accession>
<dbReference type="InterPro" id="IPR012347">
    <property type="entry name" value="Ferritin-like"/>
</dbReference>
<keyword evidence="3" id="KW-0813">Transport</keyword>
<gene>
    <name evidence="13" type="primary">bfr</name>
    <name evidence="13" type="ORF">FLL45_04955</name>
</gene>
<evidence type="ECO:0000256" key="4">
    <source>
        <dbReference type="ARBA" id="ARBA00022496"/>
    </source>
</evidence>
<feature type="binding site" evidence="10">
    <location>
        <position position="46"/>
    </location>
    <ligand>
        <name>Fe cation</name>
        <dbReference type="ChEBI" id="CHEBI:24875"/>
        <label>3</label>
    </ligand>
</feature>
<keyword evidence="11" id="KW-0349">Heme</keyword>